<sequence>MKIGTKGFSEEKRSELRNTLCMECEKSWGINGYKKTNIAELTSKCSISTGAFYLLYGTKEDLFVDTLNRVQNRLKTNWRTILNASPSKEGFVEAMKFLFREYKNSPFLYDFSNPDFLAFVGKLPPNLIAELKTDNWKFFEEALQIANLNLKVSPKKAFEIINTLLSIIIIRDRVTDDFESIFEFILDSTINNVIE</sequence>
<keyword evidence="1" id="KW-0805">Transcription regulation</keyword>
<dbReference type="PANTHER" id="PTHR47506">
    <property type="entry name" value="TRANSCRIPTIONAL REGULATORY PROTEIN"/>
    <property type="match status" value="1"/>
</dbReference>
<dbReference type="STRING" id="903984.BCR21_07120"/>
<gene>
    <name evidence="3" type="ORF">BCR21_07120</name>
</gene>
<dbReference type="PANTHER" id="PTHR47506:SF3">
    <property type="entry name" value="HTH-TYPE TRANSCRIPTIONAL REGULATOR LMRA"/>
    <property type="match status" value="1"/>
</dbReference>
<evidence type="ECO:0000256" key="1">
    <source>
        <dbReference type="ARBA" id="ARBA00023015"/>
    </source>
</evidence>
<accession>A0A1E5GHA3</accession>
<evidence type="ECO:0000256" key="2">
    <source>
        <dbReference type="ARBA" id="ARBA00023163"/>
    </source>
</evidence>
<keyword evidence="2" id="KW-0804">Transcription</keyword>
<evidence type="ECO:0000313" key="3">
    <source>
        <dbReference type="EMBL" id="OEG12001.1"/>
    </source>
</evidence>
<dbReference type="InterPro" id="IPR009057">
    <property type="entry name" value="Homeodomain-like_sf"/>
</dbReference>
<comment type="caution">
    <text evidence="3">The sequence shown here is derived from an EMBL/GenBank/DDBJ whole genome shotgun (WGS) entry which is preliminary data.</text>
</comment>
<evidence type="ECO:0000313" key="4">
    <source>
        <dbReference type="Proteomes" id="UP000094068"/>
    </source>
</evidence>
<dbReference type="RefSeq" id="WP_069645854.1">
    <property type="nucleotide sequence ID" value="NZ_MIJZ01000012.1"/>
</dbReference>
<dbReference type="Gene3D" id="1.10.357.10">
    <property type="entry name" value="Tetracycline Repressor, domain 2"/>
    <property type="match status" value="1"/>
</dbReference>
<proteinExistence type="predicted"/>
<dbReference type="Proteomes" id="UP000094068">
    <property type="component" value="Unassembled WGS sequence"/>
</dbReference>
<reference evidence="4" key="1">
    <citation type="submission" date="2016-09" db="EMBL/GenBank/DDBJ databases">
        <authorList>
            <person name="Gulvik C.A."/>
        </authorList>
    </citation>
    <scope>NUCLEOTIDE SEQUENCE [LARGE SCALE GENOMIC DNA]</scope>
    <source>
        <strain evidence="4">DSM 23328</strain>
    </source>
</reference>
<dbReference type="SUPFAM" id="SSF46689">
    <property type="entry name" value="Homeodomain-like"/>
    <property type="match status" value="1"/>
</dbReference>
<organism evidence="3 4">
    <name type="scientific">Enterococcus ureasiticus</name>
    <dbReference type="NCBI Taxonomy" id="903984"/>
    <lineage>
        <taxon>Bacteria</taxon>
        <taxon>Bacillati</taxon>
        <taxon>Bacillota</taxon>
        <taxon>Bacilli</taxon>
        <taxon>Lactobacillales</taxon>
        <taxon>Enterococcaceae</taxon>
        <taxon>Enterococcus</taxon>
    </lineage>
</organism>
<name>A0A1E5GHA3_9ENTE</name>
<protein>
    <submittedName>
        <fullName evidence="3">TetR family transcriptional regulator</fullName>
    </submittedName>
</protein>
<dbReference type="AlphaFoldDB" id="A0A1E5GHA3"/>
<dbReference type="EMBL" id="MIJZ01000012">
    <property type="protein sequence ID" value="OEG12001.1"/>
    <property type="molecule type" value="Genomic_DNA"/>
</dbReference>
<dbReference type="OrthoDB" id="9812993at2"/>
<keyword evidence="4" id="KW-1185">Reference proteome</keyword>